<dbReference type="AlphaFoldDB" id="A0A5B8VSM1"/>
<evidence type="ECO:0000313" key="4">
    <source>
        <dbReference type="Proteomes" id="UP000321362"/>
    </source>
</evidence>
<keyword evidence="1 3" id="KW-0378">Hydrolase</keyword>
<feature type="domain" description="BD-FAE-like" evidence="2">
    <location>
        <begin position="263"/>
        <end position="451"/>
    </location>
</feature>
<dbReference type="Pfam" id="PF20434">
    <property type="entry name" value="BD-FAE"/>
    <property type="match status" value="1"/>
</dbReference>
<dbReference type="InterPro" id="IPR049492">
    <property type="entry name" value="BD-FAE-like_dom"/>
</dbReference>
<proteinExistence type="predicted"/>
<dbReference type="RefSeq" id="WP_147051793.1">
    <property type="nucleotide sequence ID" value="NZ_CP042437.1"/>
</dbReference>
<dbReference type="InterPro" id="IPR050300">
    <property type="entry name" value="GDXG_lipolytic_enzyme"/>
</dbReference>
<evidence type="ECO:0000256" key="1">
    <source>
        <dbReference type="ARBA" id="ARBA00022801"/>
    </source>
</evidence>
<keyword evidence="4" id="KW-1185">Reference proteome</keyword>
<dbReference type="Gene3D" id="3.40.50.1820">
    <property type="entry name" value="alpha/beta hydrolase"/>
    <property type="match status" value="1"/>
</dbReference>
<evidence type="ECO:0000259" key="2">
    <source>
        <dbReference type="Pfam" id="PF20434"/>
    </source>
</evidence>
<dbReference type="GO" id="GO:0016787">
    <property type="term" value="F:hydrolase activity"/>
    <property type="evidence" value="ECO:0007669"/>
    <property type="project" value="UniProtKB-KW"/>
</dbReference>
<dbReference type="SUPFAM" id="SSF53474">
    <property type="entry name" value="alpha/beta-Hydrolases"/>
    <property type="match status" value="1"/>
</dbReference>
<dbReference type="Proteomes" id="UP000321362">
    <property type="component" value="Chromosome"/>
</dbReference>
<protein>
    <submittedName>
        <fullName evidence="3">Alpha/beta hydrolase</fullName>
    </submittedName>
</protein>
<evidence type="ECO:0000313" key="3">
    <source>
        <dbReference type="EMBL" id="QEC74634.1"/>
    </source>
</evidence>
<gene>
    <name evidence="3" type="ORF">FSB76_01235</name>
</gene>
<dbReference type="PANTHER" id="PTHR48081">
    <property type="entry name" value="AB HYDROLASE SUPERFAMILY PROTEIN C4A8.06C"/>
    <property type="match status" value="1"/>
</dbReference>
<reference evidence="3 4" key="1">
    <citation type="journal article" date="2013" name="J. Microbiol.">
        <title>Mucilaginibacter ginsenosidivorax sp. nov., with ginsenoside converting activity isolated from sediment.</title>
        <authorList>
            <person name="Kim J.K."/>
            <person name="Choi T.E."/>
            <person name="Liu Q.M."/>
            <person name="Park H.Y."/>
            <person name="Yi T.H."/>
            <person name="Yoon M.H."/>
            <person name="Kim S.C."/>
            <person name="Im W.T."/>
        </authorList>
    </citation>
    <scope>NUCLEOTIDE SEQUENCE [LARGE SCALE GENOMIC DNA]</scope>
    <source>
        <strain evidence="3 4">KHI28</strain>
    </source>
</reference>
<dbReference type="EMBL" id="CP042437">
    <property type="protein sequence ID" value="QEC74634.1"/>
    <property type="molecule type" value="Genomic_DNA"/>
</dbReference>
<accession>A0A5B8VSM1</accession>
<sequence>MNSRYSTIFFLVLTLISLKAAAFRRDTLAEKQYLAELQTTGRTFSRPFRAQYQQNYSLPEAAFAAKIDSARALLTGVLDRYRNRLDAPFLKQQELELNYYLDKFLIDYPDLNAVYTGSDFKICPLILQRLKHNLPDFNKPGLTASSDFTDYARAFFAYQVNRELEKPVYRNTDNQELQAIFKIIPRFVNNRQCLEFWQQDYLLNHIDNKGIKNIGGIYHHFMVSCRDTAYLRKVRVAFNTDYSGRQGHLIKTYKTAGAYPLDLHLFLPADDGKKHPVMVYFHGGSWSEGKPDWFFEACKIDAKNGWVSCAVEYRIYGRQRTLPFEAVKDARSAIRWLRQHADEYQIDTSRIVAAGNSAGGHLVLTSALAGTINEATDDLHYSPIPNILLVTSGVYDLTDQNTAWIRRTLKNKEEVKAISPAFLVRKGMPPVLALHGTNDGNVPFPSALAFEAAMKEAGNPLEFHALGGASHFIWLDRRYSGQVDSLQNAFLKKLGY</sequence>
<dbReference type="InterPro" id="IPR029058">
    <property type="entry name" value="AB_hydrolase_fold"/>
</dbReference>
<organism evidence="3 4">
    <name type="scientific">Mucilaginibacter ginsenosidivorax</name>
    <dbReference type="NCBI Taxonomy" id="862126"/>
    <lineage>
        <taxon>Bacteria</taxon>
        <taxon>Pseudomonadati</taxon>
        <taxon>Bacteroidota</taxon>
        <taxon>Sphingobacteriia</taxon>
        <taxon>Sphingobacteriales</taxon>
        <taxon>Sphingobacteriaceae</taxon>
        <taxon>Mucilaginibacter</taxon>
    </lineage>
</organism>
<dbReference type="KEGG" id="mgk:FSB76_01235"/>
<name>A0A5B8VSM1_9SPHI</name>
<dbReference type="OrthoDB" id="9777975at2"/>